<evidence type="ECO:0000313" key="5">
    <source>
        <dbReference type="EMBL" id="TDD96696.1"/>
    </source>
</evidence>
<dbReference type="Gene3D" id="1.10.10.10">
    <property type="entry name" value="Winged helix-like DNA-binding domain superfamily/Winged helix DNA-binding domain"/>
    <property type="match status" value="1"/>
</dbReference>
<dbReference type="InterPro" id="IPR028349">
    <property type="entry name" value="PafC-like"/>
</dbReference>
<dbReference type="SMART" id="SM00420">
    <property type="entry name" value="HTH_DEOR"/>
    <property type="match status" value="1"/>
</dbReference>
<sequence>MRNPSGRLLRLLSLLQTPREWSGTELAERLGVTGRTIRRDIDRLRELGYPVDATHGNTGGYRLTAGAAMPPLLLDDDEAIAIALGLRTAATVAITGIEDASLRALAKLERVLPHRLRHRVSALSEAAVTLPPQDGGVPPADPDALALLAAACVTCEKVRFGYTRADGETARRLVQPHRLVATGRRWYLVAYDEDRAGWRLFRADRIAEPSRTGVRVPARELPGGVDAMSWAMDSLAGGSGTIRARLRLHVPIEEAAEHVTAWQGVLEAADDRSCLLHTQSDSMHFLAYRITLLTVDYTLLDPPELAEHLGAIADRAASAVHAFRTR</sequence>
<dbReference type="PANTHER" id="PTHR34580:SF3">
    <property type="entry name" value="PROTEIN PAFB"/>
    <property type="match status" value="1"/>
</dbReference>
<dbReference type="Pfam" id="PF08279">
    <property type="entry name" value="HTH_11"/>
    <property type="match status" value="1"/>
</dbReference>
<gene>
    <name evidence="5" type="ORF">E1298_02675</name>
</gene>
<reference evidence="5 6" key="1">
    <citation type="submission" date="2019-03" db="EMBL/GenBank/DDBJ databases">
        <title>Draft genome sequences of novel Actinobacteria.</title>
        <authorList>
            <person name="Sahin N."/>
            <person name="Ay H."/>
            <person name="Saygin H."/>
        </authorList>
    </citation>
    <scope>NUCLEOTIDE SEQUENCE [LARGE SCALE GENOMIC DNA]</scope>
    <source>
        <strain evidence="5 6">H3C3</strain>
    </source>
</reference>
<dbReference type="EMBL" id="SMKU01000005">
    <property type="protein sequence ID" value="TDD96696.1"/>
    <property type="molecule type" value="Genomic_DNA"/>
</dbReference>
<organism evidence="5 6">
    <name type="scientific">Actinomadura rubrisoli</name>
    <dbReference type="NCBI Taxonomy" id="2530368"/>
    <lineage>
        <taxon>Bacteria</taxon>
        <taxon>Bacillati</taxon>
        <taxon>Actinomycetota</taxon>
        <taxon>Actinomycetes</taxon>
        <taxon>Streptosporangiales</taxon>
        <taxon>Thermomonosporaceae</taxon>
        <taxon>Actinomadura</taxon>
    </lineage>
</organism>
<dbReference type="InterPro" id="IPR026881">
    <property type="entry name" value="WYL_dom"/>
</dbReference>
<comment type="caution">
    <text evidence="5">The sequence shown here is derived from an EMBL/GenBank/DDBJ whole genome shotgun (WGS) entry which is preliminary data.</text>
</comment>
<dbReference type="GO" id="GO:0003677">
    <property type="term" value="F:DNA binding"/>
    <property type="evidence" value="ECO:0007669"/>
    <property type="project" value="UniProtKB-KW"/>
</dbReference>
<dbReference type="InterPro" id="IPR018356">
    <property type="entry name" value="Tscrpt_reg_HTH_DeoR_CS"/>
</dbReference>
<name>A0A4R5CCX8_9ACTN</name>
<evidence type="ECO:0000313" key="6">
    <source>
        <dbReference type="Proteomes" id="UP000294513"/>
    </source>
</evidence>
<dbReference type="InterPro" id="IPR013196">
    <property type="entry name" value="HTH_11"/>
</dbReference>
<dbReference type="Pfam" id="PF13280">
    <property type="entry name" value="WYL"/>
    <property type="match status" value="1"/>
</dbReference>
<keyword evidence="3" id="KW-0804">Transcription</keyword>
<feature type="domain" description="HTH deoR-type" evidence="4">
    <location>
        <begin position="4"/>
        <end position="70"/>
    </location>
</feature>
<dbReference type="OrthoDB" id="3616433at2"/>
<keyword evidence="1" id="KW-0805">Transcription regulation</keyword>
<dbReference type="PIRSF" id="PIRSF016838">
    <property type="entry name" value="PafC"/>
    <property type="match status" value="1"/>
</dbReference>
<evidence type="ECO:0000256" key="1">
    <source>
        <dbReference type="ARBA" id="ARBA00023015"/>
    </source>
</evidence>
<dbReference type="InterPro" id="IPR051534">
    <property type="entry name" value="CBASS_pafABC_assoc_protein"/>
</dbReference>
<dbReference type="PANTHER" id="PTHR34580">
    <property type="match status" value="1"/>
</dbReference>
<dbReference type="InterPro" id="IPR036388">
    <property type="entry name" value="WH-like_DNA-bd_sf"/>
</dbReference>
<proteinExistence type="predicted"/>
<keyword evidence="2" id="KW-0238">DNA-binding</keyword>
<dbReference type="PROSITE" id="PS51000">
    <property type="entry name" value="HTH_DEOR_2"/>
    <property type="match status" value="1"/>
</dbReference>
<dbReference type="AlphaFoldDB" id="A0A4R5CCX8"/>
<dbReference type="InterPro" id="IPR001034">
    <property type="entry name" value="DeoR_HTH"/>
</dbReference>
<evidence type="ECO:0000256" key="3">
    <source>
        <dbReference type="ARBA" id="ARBA00023163"/>
    </source>
</evidence>
<accession>A0A4R5CCX8</accession>
<evidence type="ECO:0000256" key="2">
    <source>
        <dbReference type="ARBA" id="ARBA00023125"/>
    </source>
</evidence>
<protein>
    <submittedName>
        <fullName evidence="5">YafY family transcriptional regulator</fullName>
    </submittedName>
</protein>
<evidence type="ECO:0000259" key="4">
    <source>
        <dbReference type="PROSITE" id="PS51000"/>
    </source>
</evidence>
<dbReference type="Proteomes" id="UP000294513">
    <property type="component" value="Unassembled WGS sequence"/>
</dbReference>
<dbReference type="InterPro" id="IPR036390">
    <property type="entry name" value="WH_DNA-bd_sf"/>
</dbReference>
<dbReference type="PROSITE" id="PS52050">
    <property type="entry name" value="WYL"/>
    <property type="match status" value="1"/>
</dbReference>
<dbReference type="GO" id="GO:0003700">
    <property type="term" value="F:DNA-binding transcription factor activity"/>
    <property type="evidence" value="ECO:0007669"/>
    <property type="project" value="InterPro"/>
</dbReference>
<dbReference type="SUPFAM" id="SSF46785">
    <property type="entry name" value="Winged helix' DNA-binding domain"/>
    <property type="match status" value="1"/>
</dbReference>
<keyword evidence="6" id="KW-1185">Reference proteome</keyword>
<dbReference type="RefSeq" id="WP_131889112.1">
    <property type="nucleotide sequence ID" value="NZ_SMKU01000005.1"/>
</dbReference>
<dbReference type="PROSITE" id="PS00894">
    <property type="entry name" value="HTH_DEOR_1"/>
    <property type="match status" value="1"/>
</dbReference>